<sequence length="1018" mass="114803">MEDEYNYTALADDTVTLESPSGEAQRLNFDMNTEVLDASESAQDSGDQMEDYCEKEVVLDSDDEGREQNEARNLVNGKCFPAIGRFSGRNGIGMLNRLQVPTGHFRRLNNKFGEHVFLHHNAARRDRRDEESNAGRSCLFNENLFQEHPVVMDSEASMSSPDQRTISTNAKEYHVDPEYESMVKDKLMEKPLDEKKLSLHESKPIEMGKNENYSCELTELNYVVSPVPAESHMKALEFVDHYLSVTDLGSYKDVDSRKTIRIKSPPSLRSKGFQCLARRVNPGCTASKSMTFDWDENQIESKPWIFGFECDKFRNLSVNQESDNVNLQKEISSVQSKEKLPQNTLSTKDSDTNSLNSTEIEKVGSNSETRIAYDSMELDEQFNAGLFLDIGMDTQMAAEAMEALVQAPPMFDACSTHQVSDDTPLASSNTLNEESKPNYVAKLEEAFAGWRCRQKRSKCVKISTVQDKNISISAATRPAVAQLPVSENLITEKPMTRKNLDSRNPEDMRISKCGGATEITVQQPAYGFTERDSLKEFGKVHCSYGRRLKQTIEGIKPDSHPKRRKKISGHDDVRQIGAGGTCLKLNYDSSFRMRSDTEKREENSDLDVADKAIPMLNVWKFPKQKRSRQFAPHHSVKSGKQSSPCTAVENNVEKYPIVNEEANNRVAKLLVYARQHKFPLEREQLGSSLKLAGDFSSPSVNASAILDREVQASIEFDQAKPSMQCSKLDDGKPLVVNTPGNMKSDIFSNGHSMTSQVFEVSDKSKQTFNHLSRSPLMKELMRLGHMQSLPDFLPKDSRRRRAMEKVCILFSQNLETSILKQQKKIVARLGFSIASCCSDATHFVTDRFLRTRNMLEAIALGKSVVTHLWLDSCEQAGYVIDEKSYILRDEKKEKEIGFNMAVSLTRASQHPLLEGRRVIVTPNVKPGIEVINSLVKAVHGQAVPSIMNSKMKDKVIPDDLLVVSCKEDYTICLPFLEKGASIYDSELLLNGIVTQQLEYERFQLFRDFVKTSTCYSIL</sequence>
<feature type="domain" description="BRCT" evidence="5">
    <location>
        <begin position="798"/>
        <end position="887"/>
    </location>
</feature>
<dbReference type="OrthoDB" id="342264at2759"/>
<keyword evidence="2" id="KW-0227">DNA damage</keyword>
<dbReference type="STRING" id="429701.A0A2G9I8I3"/>
<dbReference type="CDD" id="cd17744">
    <property type="entry name" value="BRCT_MDC1_rpt1"/>
    <property type="match status" value="1"/>
</dbReference>
<evidence type="ECO:0000256" key="1">
    <source>
        <dbReference type="ARBA" id="ARBA00004123"/>
    </source>
</evidence>
<evidence type="ECO:0000256" key="4">
    <source>
        <dbReference type="SAM" id="MobiDB-lite"/>
    </source>
</evidence>
<dbReference type="EMBL" id="NKXS01000153">
    <property type="protein sequence ID" value="PIN26064.1"/>
    <property type="molecule type" value="Genomic_DNA"/>
</dbReference>
<dbReference type="AlphaFoldDB" id="A0A2G9I8I3"/>
<dbReference type="Pfam" id="PF16770">
    <property type="entry name" value="RTT107_BRCT_5"/>
    <property type="match status" value="1"/>
</dbReference>
<keyword evidence="7" id="KW-1185">Reference proteome</keyword>
<dbReference type="Gene3D" id="3.40.50.10190">
    <property type="entry name" value="BRCT domain"/>
    <property type="match status" value="2"/>
</dbReference>
<evidence type="ECO:0000256" key="3">
    <source>
        <dbReference type="ARBA" id="ARBA00023242"/>
    </source>
</evidence>
<evidence type="ECO:0000256" key="2">
    <source>
        <dbReference type="ARBA" id="ARBA00022763"/>
    </source>
</evidence>
<evidence type="ECO:0000313" key="6">
    <source>
        <dbReference type="EMBL" id="PIN26064.1"/>
    </source>
</evidence>
<dbReference type="PANTHER" id="PTHR23196">
    <property type="entry name" value="PAX TRANSCRIPTION ACTIVATION DOMAIN INTERACTING PROTEIN"/>
    <property type="match status" value="1"/>
</dbReference>
<dbReference type="PROSITE" id="PS50172">
    <property type="entry name" value="BRCT"/>
    <property type="match status" value="1"/>
</dbReference>
<name>A0A2G9I8I3_9LAMI</name>
<dbReference type="SUPFAM" id="SSF52113">
    <property type="entry name" value="BRCT domain"/>
    <property type="match status" value="1"/>
</dbReference>
<dbReference type="InterPro" id="IPR051579">
    <property type="entry name" value="DDR_Transcriptional_Reg"/>
</dbReference>
<evidence type="ECO:0000313" key="7">
    <source>
        <dbReference type="Proteomes" id="UP000231279"/>
    </source>
</evidence>
<dbReference type="Proteomes" id="UP000231279">
    <property type="component" value="Unassembled WGS sequence"/>
</dbReference>
<protein>
    <recommendedName>
        <fullName evidence="5">BRCT domain-containing protein</fullName>
    </recommendedName>
</protein>
<dbReference type="PANTHER" id="PTHR23196:SF1">
    <property type="entry name" value="PAX-INTERACTING PROTEIN 1"/>
    <property type="match status" value="1"/>
</dbReference>
<dbReference type="InterPro" id="IPR001357">
    <property type="entry name" value="BRCT_dom"/>
</dbReference>
<comment type="subcellular location">
    <subcellularLocation>
        <location evidence="1">Nucleus</location>
    </subcellularLocation>
</comment>
<dbReference type="InterPro" id="IPR036420">
    <property type="entry name" value="BRCT_dom_sf"/>
</dbReference>
<evidence type="ECO:0000259" key="5">
    <source>
        <dbReference type="PROSITE" id="PS50172"/>
    </source>
</evidence>
<reference evidence="7" key="1">
    <citation type="journal article" date="2018" name="Gigascience">
        <title>Genome assembly of the Pink Ipe (Handroanthus impetiginosus, Bignoniaceae), a highly valued, ecologically keystone Neotropical timber forest tree.</title>
        <authorList>
            <person name="Silva-Junior O.B."/>
            <person name="Grattapaglia D."/>
            <person name="Novaes E."/>
            <person name="Collevatti R.G."/>
        </authorList>
    </citation>
    <scope>NUCLEOTIDE SEQUENCE [LARGE SCALE GENOMIC DNA]</scope>
    <source>
        <strain evidence="7">cv. UFG-1</strain>
    </source>
</reference>
<dbReference type="Pfam" id="PF16589">
    <property type="entry name" value="BRCT_2"/>
    <property type="match status" value="1"/>
</dbReference>
<gene>
    <name evidence="6" type="ORF">CDL12_01200</name>
</gene>
<dbReference type="CDD" id="cd18432">
    <property type="entry name" value="BRCT_PAXIP1_rpt6_like"/>
    <property type="match status" value="1"/>
</dbReference>
<dbReference type="GO" id="GO:0006974">
    <property type="term" value="P:DNA damage response"/>
    <property type="evidence" value="ECO:0007669"/>
    <property type="project" value="UniProtKB-KW"/>
</dbReference>
<dbReference type="SMART" id="SM00292">
    <property type="entry name" value="BRCT"/>
    <property type="match status" value="1"/>
</dbReference>
<organism evidence="6 7">
    <name type="scientific">Handroanthus impetiginosus</name>
    <dbReference type="NCBI Taxonomy" id="429701"/>
    <lineage>
        <taxon>Eukaryota</taxon>
        <taxon>Viridiplantae</taxon>
        <taxon>Streptophyta</taxon>
        <taxon>Embryophyta</taxon>
        <taxon>Tracheophyta</taxon>
        <taxon>Spermatophyta</taxon>
        <taxon>Magnoliopsida</taxon>
        <taxon>eudicotyledons</taxon>
        <taxon>Gunneridae</taxon>
        <taxon>Pentapetalae</taxon>
        <taxon>asterids</taxon>
        <taxon>lamiids</taxon>
        <taxon>Lamiales</taxon>
        <taxon>Bignoniaceae</taxon>
        <taxon>Crescentiina</taxon>
        <taxon>Tabebuia alliance</taxon>
        <taxon>Handroanthus</taxon>
    </lineage>
</organism>
<accession>A0A2G9I8I3</accession>
<dbReference type="GO" id="GO:0005634">
    <property type="term" value="C:nucleus"/>
    <property type="evidence" value="ECO:0007669"/>
    <property type="project" value="UniProtKB-SubCell"/>
</dbReference>
<comment type="caution">
    <text evidence="6">The sequence shown here is derived from an EMBL/GenBank/DDBJ whole genome shotgun (WGS) entry which is preliminary data.</text>
</comment>
<feature type="region of interest" description="Disordered" evidence="4">
    <location>
        <begin position="332"/>
        <end position="361"/>
    </location>
</feature>
<proteinExistence type="predicted"/>
<keyword evidence="3" id="KW-0539">Nucleus</keyword>